<evidence type="ECO:0000259" key="5">
    <source>
        <dbReference type="PROSITE" id="PS51007"/>
    </source>
</evidence>
<dbReference type="PROSITE" id="PS51007">
    <property type="entry name" value="CYTC"/>
    <property type="match status" value="2"/>
</dbReference>
<dbReference type="Pfam" id="PF06537">
    <property type="entry name" value="DHOR"/>
    <property type="match status" value="2"/>
</dbReference>
<reference evidence="6 7" key="1">
    <citation type="journal article" date="2019" name="Nat. Microbiol.">
        <title>Mediterranean grassland soil C-N compound turnover is dependent on rainfall and depth, and is mediated by genomically divergent microorganisms.</title>
        <authorList>
            <person name="Diamond S."/>
            <person name="Andeer P.F."/>
            <person name="Li Z."/>
            <person name="Crits-Christoph A."/>
            <person name="Burstein D."/>
            <person name="Anantharaman K."/>
            <person name="Lane K.R."/>
            <person name="Thomas B.C."/>
            <person name="Pan C."/>
            <person name="Northen T.R."/>
            <person name="Banfield J.F."/>
        </authorList>
    </citation>
    <scope>NUCLEOTIDE SEQUENCE [LARGE SCALE GENOMIC DNA]</scope>
    <source>
        <strain evidence="6">WS_7</strain>
    </source>
</reference>
<protein>
    <submittedName>
        <fullName evidence="6">Thiol oxidoreductase</fullName>
    </submittedName>
</protein>
<proteinExistence type="predicted"/>
<evidence type="ECO:0000313" key="7">
    <source>
        <dbReference type="Proteomes" id="UP000317366"/>
    </source>
</evidence>
<organism evidence="6 7">
    <name type="scientific">Eiseniibacteriota bacterium</name>
    <dbReference type="NCBI Taxonomy" id="2212470"/>
    <lineage>
        <taxon>Bacteria</taxon>
        <taxon>Candidatus Eiseniibacteriota</taxon>
    </lineage>
</organism>
<evidence type="ECO:0000313" key="6">
    <source>
        <dbReference type="EMBL" id="TMQ64630.1"/>
    </source>
</evidence>
<dbReference type="InterPro" id="IPR051395">
    <property type="entry name" value="Cytochrome_c_Peroxidase/MauG"/>
</dbReference>
<dbReference type="Proteomes" id="UP000317366">
    <property type="component" value="Unassembled WGS sequence"/>
</dbReference>
<evidence type="ECO:0000256" key="4">
    <source>
        <dbReference type="PROSITE-ProRule" id="PRU00433"/>
    </source>
</evidence>
<dbReference type="GO" id="GO:0004130">
    <property type="term" value="F:cytochrome-c peroxidase activity"/>
    <property type="evidence" value="ECO:0007669"/>
    <property type="project" value="TreeGrafter"/>
</dbReference>
<evidence type="ECO:0000256" key="1">
    <source>
        <dbReference type="ARBA" id="ARBA00022617"/>
    </source>
</evidence>
<dbReference type="InterPro" id="IPR036909">
    <property type="entry name" value="Cyt_c-like_dom_sf"/>
</dbReference>
<keyword evidence="2 4" id="KW-0479">Metal-binding</keyword>
<dbReference type="GO" id="GO:0020037">
    <property type="term" value="F:heme binding"/>
    <property type="evidence" value="ECO:0007669"/>
    <property type="project" value="InterPro"/>
</dbReference>
<dbReference type="AlphaFoldDB" id="A0A538TLY6"/>
<dbReference type="InterPro" id="IPR010538">
    <property type="entry name" value="DHOR"/>
</dbReference>
<dbReference type="PANTHER" id="PTHR30600:SF4">
    <property type="entry name" value="CYTOCHROME C DOMAIN-CONTAINING PROTEIN"/>
    <property type="match status" value="1"/>
</dbReference>
<accession>A0A538TLY6</accession>
<keyword evidence="1 4" id="KW-0349">Heme</keyword>
<keyword evidence="3 4" id="KW-0408">Iron</keyword>
<feature type="domain" description="Cytochrome c" evidence="5">
    <location>
        <begin position="303"/>
        <end position="435"/>
    </location>
</feature>
<evidence type="ECO:0000256" key="2">
    <source>
        <dbReference type="ARBA" id="ARBA00022723"/>
    </source>
</evidence>
<dbReference type="InterPro" id="IPR009056">
    <property type="entry name" value="Cyt_c-like_dom"/>
</dbReference>
<comment type="caution">
    <text evidence="6">The sequence shown here is derived from an EMBL/GenBank/DDBJ whole genome shotgun (WGS) entry which is preliminary data.</text>
</comment>
<evidence type="ECO:0000256" key="3">
    <source>
        <dbReference type="ARBA" id="ARBA00023004"/>
    </source>
</evidence>
<gene>
    <name evidence="6" type="ORF">E6K77_03595</name>
</gene>
<feature type="domain" description="Cytochrome c" evidence="5">
    <location>
        <begin position="80"/>
        <end position="294"/>
    </location>
</feature>
<dbReference type="GO" id="GO:0046872">
    <property type="term" value="F:metal ion binding"/>
    <property type="evidence" value="ECO:0007669"/>
    <property type="project" value="UniProtKB-KW"/>
</dbReference>
<dbReference type="SUPFAM" id="SSF46626">
    <property type="entry name" value="Cytochrome c"/>
    <property type="match status" value="2"/>
</dbReference>
<dbReference type="Gene3D" id="1.10.760.10">
    <property type="entry name" value="Cytochrome c-like domain"/>
    <property type="match status" value="1"/>
</dbReference>
<sequence length="435" mass="46340">MSHPQGCYQHEAGHRAQGSCLDGVHGARWRRGRRWRDAAIIAICALCVHVLGCSKLLTTKPAPGERFDAPLDGLDNGELGDFQAGHTQFRKAFTIAEGLGPIFNNVSCASCHSGDGRGQPENILIRFSRGTDLALDVGGPQIQDKYIPGAEPERLPAGVDVSARMPPPVFGVGLIEALSDSVILSHEDPGDSNGDGISGRANMVTPAPYVPATEPGGGTGPRVGRFGRKASVSSLLQQTVEAYHQDIGMTSSYRPIENVNPLASHVVPGLDPAADPELANGEIEAVMQYMRMLAPPTPGEWTAQRRRGETLFASAQCASCHVPTMRTGAHEIDALANRDVTLYSDLLLHDLGDALADNRPDGSADGHEWRTAPLWGLRIAREFLNGQLFLLHDGRARSVDAAVRLHGGEAAGAVNAYLAMPPQDQAALVDFVGSR</sequence>
<name>A0A538TLY6_UNCEI</name>
<dbReference type="GO" id="GO:0009055">
    <property type="term" value="F:electron transfer activity"/>
    <property type="evidence" value="ECO:0007669"/>
    <property type="project" value="InterPro"/>
</dbReference>
<dbReference type="EMBL" id="VBOX01000032">
    <property type="protein sequence ID" value="TMQ64630.1"/>
    <property type="molecule type" value="Genomic_DNA"/>
</dbReference>
<dbReference type="PANTHER" id="PTHR30600">
    <property type="entry name" value="CYTOCHROME C PEROXIDASE-RELATED"/>
    <property type="match status" value="1"/>
</dbReference>